<dbReference type="EMBL" id="LAZR01019373">
    <property type="protein sequence ID" value="KKL92793.1"/>
    <property type="molecule type" value="Genomic_DNA"/>
</dbReference>
<comment type="caution">
    <text evidence="1">The sequence shown here is derived from an EMBL/GenBank/DDBJ whole genome shotgun (WGS) entry which is preliminary data.</text>
</comment>
<dbReference type="AlphaFoldDB" id="A0A0F9G2C7"/>
<evidence type="ECO:0008006" key="2">
    <source>
        <dbReference type="Google" id="ProtNLM"/>
    </source>
</evidence>
<reference evidence="1" key="1">
    <citation type="journal article" date="2015" name="Nature">
        <title>Complex archaea that bridge the gap between prokaryotes and eukaryotes.</title>
        <authorList>
            <person name="Spang A."/>
            <person name="Saw J.H."/>
            <person name="Jorgensen S.L."/>
            <person name="Zaremba-Niedzwiedzka K."/>
            <person name="Martijn J."/>
            <person name="Lind A.E."/>
            <person name="van Eijk R."/>
            <person name="Schleper C."/>
            <person name="Guy L."/>
            <person name="Ettema T.J."/>
        </authorList>
    </citation>
    <scope>NUCLEOTIDE SEQUENCE</scope>
</reference>
<protein>
    <recommendedName>
        <fullName evidence="2">Cell wall hydrolase SleB domain-containing protein</fullName>
    </recommendedName>
</protein>
<gene>
    <name evidence="1" type="ORF">LCGC14_1881170</name>
</gene>
<evidence type="ECO:0000313" key="1">
    <source>
        <dbReference type="EMBL" id="KKL92793.1"/>
    </source>
</evidence>
<sequence length="133" mass="15446">MKKKRLLLIFAIIFHCFNGYNCYAEIARNKAVKAILGEAEDQGYKGMLAIAVGIRNRGTLKGVYGYKAKRPNTDGAIPERYWKLAEKAWNESKTNKIHTGTHWENIKAFGTLYWVSSMDKVYEYKDHIFYKEK</sequence>
<accession>A0A0F9G2C7</accession>
<proteinExistence type="predicted"/>
<name>A0A0F9G2C7_9ZZZZ</name>
<organism evidence="1">
    <name type="scientific">marine sediment metagenome</name>
    <dbReference type="NCBI Taxonomy" id="412755"/>
    <lineage>
        <taxon>unclassified sequences</taxon>
        <taxon>metagenomes</taxon>
        <taxon>ecological metagenomes</taxon>
    </lineage>
</organism>